<comment type="subcellular location">
    <subcellularLocation>
        <location evidence="4">Peroxisome membrane</location>
    </subcellularLocation>
</comment>
<sequence length="246" mass="27447">MATIASQVILHPTATQTLKVLGTTVGRDKVYRAVQFFARFLAWFLTDKGFATEAARWNSLKTHLAIGRKLMRLGKPLEHLQAALKAFFAQGRPGEQITTIVRQLGYFGYLCYDALVWANTIKFITLTKDNATKYNNRASRLWLLGIVSSIINGILKANRLANESKRLRSSGGEDVGSEQEKVSKFRAIEGDRVAARYQFVQDLLDVWIPASNLGYIELNDGVIGICGTLSSLMGLRTQWYAVNKAK</sequence>
<gene>
    <name evidence="5" type="ORF">SCHPADRAFT_898266</name>
</gene>
<evidence type="ECO:0000256" key="3">
    <source>
        <dbReference type="ARBA" id="ARBA00023140"/>
    </source>
</evidence>
<dbReference type="FunCoup" id="A0A0H2SES7">
    <property type="interactions" value="41"/>
</dbReference>
<dbReference type="Pfam" id="PF05648">
    <property type="entry name" value="PEX11"/>
    <property type="match status" value="1"/>
</dbReference>
<evidence type="ECO:0000313" key="6">
    <source>
        <dbReference type="Proteomes" id="UP000053477"/>
    </source>
</evidence>
<name>A0A0H2SES7_9AGAM</name>
<evidence type="ECO:0000256" key="4">
    <source>
        <dbReference type="ARBA" id="ARBA00046271"/>
    </source>
</evidence>
<dbReference type="PANTHER" id="PTHR12652">
    <property type="entry name" value="PEROXISOMAL BIOGENESIS FACTOR 11"/>
    <property type="match status" value="1"/>
</dbReference>
<dbReference type="PANTHER" id="PTHR12652:SF50">
    <property type="entry name" value="PEROXIN 11"/>
    <property type="match status" value="1"/>
</dbReference>
<dbReference type="GO" id="GO:0005778">
    <property type="term" value="C:peroxisomal membrane"/>
    <property type="evidence" value="ECO:0007669"/>
    <property type="project" value="UniProtKB-SubCell"/>
</dbReference>
<reference evidence="5 6" key="1">
    <citation type="submission" date="2015-04" db="EMBL/GenBank/DDBJ databases">
        <title>Complete genome sequence of Schizopora paradoxa KUC8140, a cosmopolitan wood degrader in East Asia.</title>
        <authorList>
            <consortium name="DOE Joint Genome Institute"/>
            <person name="Min B."/>
            <person name="Park H."/>
            <person name="Jang Y."/>
            <person name="Kim J.-J."/>
            <person name="Kim K.H."/>
            <person name="Pangilinan J."/>
            <person name="Lipzen A."/>
            <person name="Riley R."/>
            <person name="Grigoriev I.V."/>
            <person name="Spatafora J.W."/>
            <person name="Choi I.-G."/>
        </authorList>
    </citation>
    <scope>NUCLEOTIDE SEQUENCE [LARGE SCALE GENOMIC DNA]</scope>
    <source>
        <strain evidence="5 6">KUC8140</strain>
    </source>
</reference>
<keyword evidence="1" id="KW-0962">Peroxisome biogenesis</keyword>
<dbReference type="InterPro" id="IPR008733">
    <property type="entry name" value="PEX11"/>
</dbReference>
<keyword evidence="6" id="KW-1185">Reference proteome</keyword>
<dbReference type="OrthoDB" id="411017at2759"/>
<organism evidence="5 6">
    <name type="scientific">Schizopora paradoxa</name>
    <dbReference type="NCBI Taxonomy" id="27342"/>
    <lineage>
        <taxon>Eukaryota</taxon>
        <taxon>Fungi</taxon>
        <taxon>Dikarya</taxon>
        <taxon>Basidiomycota</taxon>
        <taxon>Agaricomycotina</taxon>
        <taxon>Agaricomycetes</taxon>
        <taxon>Hymenochaetales</taxon>
        <taxon>Schizoporaceae</taxon>
        <taxon>Schizopora</taxon>
    </lineage>
</organism>
<evidence type="ECO:0000313" key="5">
    <source>
        <dbReference type="EMBL" id="KLO20233.1"/>
    </source>
</evidence>
<dbReference type="AlphaFoldDB" id="A0A0H2SES7"/>
<accession>A0A0H2SES7</accession>
<dbReference type="GO" id="GO:0016559">
    <property type="term" value="P:peroxisome fission"/>
    <property type="evidence" value="ECO:0007669"/>
    <property type="project" value="InterPro"/>
</dbReference>
<keyword evidence="2" id="KW-0472">Membrane</keyword>
<evidence type="ECO:0000256" key="2">
    <source>
        <dbReference type="ARBA" id="ARBA00023136"/>
    </source>
</evidence>
<dbReference type="STRING" id="27342.A0A0H2SES7"/>
<dbReference type="Proteomes" id="UP000053477">
    <property type="component" value="Unassembled WGS sequence"/>
</dbReference>
<dbReference type="EMBL" id="KQ085883">
    <property type="protein sequence ID" value="KLO20233.1"/>
    <property type="molecule type" value="Genomic_DNA"/>
</dbReference>
<keyword evidence="3" id="KW-0576">Peroxisome</keyword>
<evidence type="ECO:0000256" key="1">
    <source>
        <dbReference type="ARBA" id="ARBA00022593"/>
    </source>
</evidence>
<proteinExistence type="predicted"/>
<protein>
    <submittedName>
        <fullName evidence="5">Peroxisomal biogenesis factor 11</fullName>
    </submittedName>
</protein>
<dbReference type="InParanoid" id="A0A0H2SES7"/>